<dbReference type="PANTHER" id="PTHR11062:SF281">
    <property type="entry name" value="EXOSTOSIN-LIKE 2"/>
    <property type="match status" value="1"/>
</dbReference>
<dbReference type="EMBL" id="BRYB01003094">
    <property type="protein sequence ID" value="GMI30322.1"/>
    <property type="molecule type" value="Genomic_DNA"/>
</dbReference>
<dbReference type="Pfam" id="PF03016">
    <property type="entry name" value="Exostosin_GT47"/>
    <property type="match status" value="1"/>
</dbReference>
<reference evidence="3 4" key="1">
    <citation type="journal article" date="2023" name="Commun. Biol.">
        <title>Genome analysis of Parmales, the sister group of diatoms, reveals the evolutionary specialization of diatoms from phago-mixotrophs to photoautotrophs.</title>
        <authorList>
            <person name="Ban H."/>
            <person name="Sato S."/>
            <person name="Yoshikawa S."/>
            <person name="Yamada K."/>
            <person name="Nakamura Y."/>
            <person name="Ichinomiya M."/>
            <person name="Sato N."/>
            <person name="Blanc-Mathieu R."/>
            <person name="Endo H."/>
            <person name="Kuwata A."/>
            <person name="Ogata H."/>
        </authorList>
    </citation>
    <scope>NUCLEOTIDE SEQUENCE [LARGE SCALE GENOMIC DNA]</scope>
</reference>
<dbReference type="Proteomes" id="UP001165060">
    <property type="component" value="Unassembled WGS sequence"/>
</dbReference>
<proteinExistence type="inferred from homology"/>
<sequence length="381" mass="40772">MSIYGAEQRVYLAALASPCRTLAPEAADFFFVPVFSSIPVHAGLYQEEGAVANLTAGHDLLELARAALLAASPAYRADPSRHVFTVSHDIGSCLAPLSLLGSVFLQHFGNALGNREVLLYLENATDPRLLARARAAPCFDAAKDIVIPPFIGERDSFAVDEVAGLRHGGAGNFDRRADHAVYFRGSVHQHPSYSSGVRQALCSSLSSSLPNSSLSCSLLPSVSAYWRELSAAAYCPSPGGWVGWSPRTYQAIAAGCAPVLFLGEGERLPFRDVVDWAEFAVLLPAGPANGTARDVTAELRAVLDAETGEDLARRRKAMAGAWRSFTYGRDPRRTGMREAHRLVALVEYEGGGAGRRTTAVVESGGRGGAFELVLEELGRRL</sequence>
<keyword evidence="4" id="KW-1185">Reference proteome</keyword>
<dbReference type="PANTHER" id="PTHR11062">
    <property type="entry name" value="EXOSTOSIN HEPARAN SULFATE GLYCOSYLTRANSFERASE -RELATED"/>
    <property type="match status" value="1"/>
</dbReference>
<comment type="similarity">
    <text evidence="1">Belongs to the glycosyltransferase 47 family.</text>
</comment>
<comment type="caution">
    <text evidence="3">The sequence shown here is derived from an EMBL/GenBank/DDBJ whole genome shotgun (WGS) entry which is preliminary data.</text>
</comment>
<feature type="domain" description="Exostosin GT47" evidence="2">
    <location>
        <begin position="3"/>
        <end position="285"/>
    </location>
</feature>
<evidence type="ECO:0000313" key="3">
    <source>
        <dbReference type="EMBL" id="GMI30322.1"/>
    </source>
</evidence>
<dbReference type="InterPro" id="IPR004263">
    <property type="entry name" value="Exostosin"/>
</dbReference>
<dbReference type="InterPro" id="IPR040911">
    <property type="entry name" value="Exostosin_GT47"/>
</dbReference>
<gene>
    <name evidence="3" type="ORF">TeGR_g2355</name>
</gene>
<evidence type="ECO:0000256" key="1">
    <source>
        <dbReference type="ARBA" id="ARBA00010271"/>
    </source>
</evidence>
<accession>A0ABQ6MPH5</accession>
<evidence type="ECO:0000259" key="2">
    <source>
        <dbReference type="Pfam" id="PF03016"/>
    </source>
</evidence>
<name>A0ABQ6MPH5_9STRA</name>
<organism evidence="3 4">
    <name type="scientific">Tetraparma gracilis</name>
    <dbReference type="NCBI Taxonomy" id="2962635"/>
    <lineage>
        <taxon>Eukaryota</taxon>
        <taxon>Sar</taxon>
        <taxon>Stramenopiles</taxon>
        <taxon>Ochrophyta</taxon>
        <taxon>Bolidophyceae</taxon>
        <taxon>Parmales</taxon>
        <taxon>Triparmaceae</taxon>
        <taxon>Tetraparma</taxon>
    </lineage>
</organism>
<evidence type="ECO:0000313" key="4">
    <source>
        <dbReference type="Proteomes" id="UP001165060"/>
    </source>
</evidence>
<protein>
    <recommendedName>
        <fullName evidence="2">Exostosin GT47 domain-containing protein</fullName>
    </recommendedName>
</protein>